<sequence>MFPAMGVVIKNGRTRLRVAGGELLRERGRTTTAVPGPQIRSVEAEDGALTVLLFDPGEPPMTIRHRSPQVLAAFAEEIRAIRPGRPYEGARPPVRRETADPWPGRTARVRDFVTSAHPLLKAAAAYVVVGVPVVALIPVVPRGETVGAWLAGGAGFGLFAVWAKLVSLRTRWIVRFRGVTVQVDPPDRVGGTADTQPDYRYRFRALDGRLYEHTSLWASHNGEIRYDPQDPSRVVVPTRIMWLFVDVATLVAFGVPGSGLIGVWLDWAVRVPDALF</sequence>
<evidence type="ECO:0008006" key="4">
    <source>
        <dbReference type="Google" id="ProtNLM"/>
    </source>
</evidence>
<keyword evidence="1" id="KW-0812">Transmembrane</keyword>
<keyword evidence="3" id="KW-1185">Reference proteome</keyword>
<name>A0A9X7JJN0_9ACTN</name>
<dbReference type="AlphaFoldDB" id="A0A9X7JJN0"/>
<evidence type="ECO:0000256" key="1">
    <source>
        <dbReference type="SAM" id="Phobius"/>
    </source>
</evidence>
<organism evidence="2 3">
    <name type="scientific">Streptosporangium nondiastaticum</name>
    <dbReference type="NCBI Taxonomy" id="35764"/>
    <lineage>
        <taxon>Bacteria</taxon>
        <taxon>Bacillati</taxon>
        <taxon>Actinomycetota</taxon>
        <taxon>Actinomycetes</taxon>
        <taxon>Streptosporangiales</taxon>
        <taxon>Streptosporangiaceae</taxon>
        <taxon>Streptosporangium</taxon>
    </lineage>
</organism>
<feature type="transmembrane region" description="Helical" evidence="1">
    <location>
        <begin position="119"/>
        <end position="140"/>
    </location>
</feature>
<keyword evidence="1" id="KW-1133">Transmembrane helix</keyword>
<keyword evidence="1" id="KW-0472">Membrane</keyword>
<evidence type="ECO:0000313" key="2">
    <source>
        <dbReference type="EMBL" id="PSJ24978.1"/>
    </source>
</evidence>
<comment type="caution">
    <text evidence="2">The sequence shown here is derived from an EMBL/GenBank/DDBJ whole genome shotgun (WGS) entry which is preliminary data.</text>
</comment>
<protein>
    <recommendedName>
        <fullName evidence="4">DUF3592 domain-containing protein</fullName>
    </recommendedName>
</protein>
<reference evidence="2 3" key="1">
    <citation type="submission" date="2018-03" db="EMBL/GenBank/DDBJ databases">
        <title>Chitinolytic properties of Streptosporangium nondiastaticum TBG75A20.</title>
        <authorList>
            <person name="Gayathri V."/>
            <person name="Shiburaj S."/>
        </authorList>
    </citation>
    <scope>NUCLEOTIDE SEQUENCE [LARGE SCALE GENOMIC DNA]</scope>
    <source>
        <strain evidence="2 3">TBG75A20</strain>
    </source>
</reference>
<dbReference type="EMBL" id="PXWG01000146">
    <property type="protein sequence ID" value="PSJ24978.1"/>
    <property type="molecule type" value="Genomic_DNA"/>
</dbReference>
<proteinExistence type="predicted"/>
<dbReference type="Proteomes" id="UP000242427">
    <property type="component" value="Unassembled WGS sequence"/>
</dbReference>
<evidence type="ECO:0000313" key="3">
    <source>
        <dbReference type="Proteomes" id="UP000242427"/>
    </source>
</evidence>
<feature type="transmembrane region" description="Helical" evidence="1">
    <location>
        <begin position="146"/>
        <end position="167"/>
    </location>
</feature>
<feature type="transmembrane region" description="Helical" evidence="1">
    <location>
        <begin position="240"/>
        <end position="265"/>
    </location>
</feature>
<accession>A0A9X7JJN0</accession>
<gene>
    <name evidence="2" type="ORF">B7P34_30575</name>
</gene>